<sequence>MKKLKILMLGPGEPVSKNSGLGIAAHEIAQFLAMRSVLTIIQPDDMEALDAIGNNISLSKQKVNLGDFDDFSVITEMSKINIETSISPYANTADVASPKAKQKDHALHNQLIDFSKQIASAAQKVDFDIIYAHDWITFRAAIDIKTKLKKPLVLHVHSLDYDRNIGTSNSWVFDLEKEAFLIADKIICVSNYSKGIIQTIYGIDSNKIEVAHNGYKPKEYPQYQSPFKEKIVLFVGRLTGQKGPTKFLEIAEHVYAMYPESRFIMAGEGDLYKSLIEAGAHSTVANRFHITGYLKEPDLLKTYAMADVYCMPSVSEPFGLTALEAAGAKVPMVLSNNSGAAEVLTSALTAEFDNPEKFAKQIVSLLKNEKVAHHIASENHALLGDLSWEKTNQKIFTIIESATE</sequence>
<dbReference type="EMBL" id="CP106679">
    <property type="protein sequence ID" value="UXP30583.1"/>
    <property type="molecule type" value="Genomic_DNA"/>
</dbReference>
<dbReference type="CDD" id="cd03801">
    <property type="entry name" value="GT4_PimA-like"/>
    <property type="match status" value="1"/>
</dbReference>
<proteinExistence type="predicted"/>
<feature type="domain" description="Glycosyltransferase subfamily 4-like N-terminal" evidence="3">
    <location>
        <begin position="108"/>
        <end position="216"/>
    </location>
</feature>
<dbReference type="Pfam" id="PF00534">
    <property type="entry name" value="Glycos_transf_1"/>
    <property type="match status" value="1"/>
</dbReference>
<dbReference type="InterPro" id="IPR028098">
    <property type="entry name" value="Glyco_trans_4-like_N"/>
</dbReference>
<keyword evidence="5" id="KW-1185">Reference proteome</keyword>
<evidence type="ECO:0000256" key="1">
    <source>
        <dbReference type="ARBA" id="ARBA00022679"/>
    </source>
</evidence>
<dbReference type="Proteomes" id="UP001065174">
    <property type="component" value="Chromosome"/>
</dbReference>
<gene>
    <name evidence="4" type="ORF">N6H18_09475</name>
</gene>
<evidence type="ECO:0000259" key="2">
    <source>
        <dbReference type="Pfam" id="PF00534"/>
    </source>
</evidence>
<accession>A0ABY6CMK3</accession>
<dbReference type="InterPro" id="IPR001296">
    <property type="entry name" value="Glyco_trans_1"/>
</dbReference>
<reference evidence="4" key="1">
    <citation type="submission" date="2022-09" db="EMBL/GenBank/DDBJ databases">
        <title>Comparative genomics and taxonomic characterization of three novel marine species of genus Reichenbachiella exhibiting antioxidant and polysaccharide degradation activities.</title>
        <authorList>
            <person name="Muhammad N."/>
            <person name="Lee Y.-J."/>
            <person name="Ko J."/>
            <person name="Kim S.-G."/>
        </authorList>
    </citation>
    <scope>NUCLEOTIDE SEQUENCE</scope>
    <source>
        <strain evidence="4">BKB1-1</strain>
    </source>
</reference>
<dbReference type="Gene3D" id="3.40.50.2000">
    <property type="entry name" value="Glycogen Phosphorylase B"/>
    <property type="match status" value="2"/>
</dbReference>
<keyword evidence="1" id="KW-0808">Transferase</keyword>
<evidence type="ECO:0000313" key="5">
    <source>
        <dbReference type="Proteomes" id="UP001065174"/>
    </source>
</evidence>
<dbReference type="RefSeq" id="WP_262308030.1">
    <property type="nucleotide sequence ID" value="NZ_CP106679.1"/>
</dbReference>
<evidence type="ECO:0000259" key="3">
    <source>
        <dbReference type="Pfam" id="PF13439"/>
    </source>
</evidence>
<dbReference type="SUPFAM" id="SSF53756">
    <property type="entry name" value="UDP-Glycosyltransferase/glycogen phosphorylase"/>
    <property type="match status" value="1"/>
</dbReference>
<name>A0ABY6CMK3_9BACT</name>
<dbReference type="PANTHER" id="PTHR46401">
    <property type="entry name" value="GLYCOSYLTRANSFERASE WBBK-RELATED"/>
    <property type="match status" value="1"/>
</dbReference>
<dbReference type="Pfam" id="PF13439">
    <property type="entry name" value="Glyco_transf_4"/>
    <property type="match status" value="1"/>
</dbReference>
<dbReference type="PANTHER" id="PTHR46401:SF2">
    <property type="entry name" value="GLYCOSYLTRANSFERASE WBBK-RELATED"/>
    <property type="match status" value="1"/>
</dbReference>
<feature type="domain" description="Glycosyl transferase family 1" evidence="2">
    <location>
        <begin position="221"/>
        <end position="377"/>
    </location>
</feature>
<protein>
    <submittedName>
        <fullName evidence="4">Glycosyltransferase family 4 protein</fullName>
    </submittedName>
</protein>
<organism evidence="4 5">
    <name type="scientific">Reichenbachiella agarivorans</name>
    <dbReference type="NCBI Taxonomy" id="2979464"/>
    <lineage>
        <taxon>Bacteria</taxon>
        <taxon>Pseudomonadati</taxon>
        <taxon>Bacteroidota</taxon>
        <taxon>Cytophagia</taxon>
        <taxon>Cytophagales</taxon>
        <taxon>Reichenbachiellaceae</taxon>
        <taxon>Reichenbachiella</taxon>
    </lineage>
</organism>
<evidence type="ECO:0000313" key="4">
    <source>
        <dbReference type="EMBL" id="UXP30583.1"/>
    </source>
</evidence>